<dbReference type="PANTHER" id="PTHR10868">
    <property type="entry name" value="SIGMA 1-TYPE OPIOID RECEPTOR-RELATED"/>
    <property type="match status" value="1"/>
</dbReference>
<gene>
    <name evidence="12" type="ORF">CBOVIS_LOCUS7094</name>
</gene>
<evidence type="ECO:0000256" key="4">
    <source>
        <dbReference type="ARBA" id="ARBA00007141"/>
    </source>
</evidence>
<dbReference type="GO" id="GO:0005640">
    <property type="term" value="C:nuclear outer membrane"/>
    <property type="evidence" value="ECO:0007669"/>
    <property type="project" value="UniProtKB-SubCell"/>
</dbReference>
<name>A0A8S1EVQ6_9PELO</name>
<dbReference type="GO" id="GO:0005789">
    <property type="term" value="C:endoplasmic reticulum membrane"/>
    <property type="evidence" value="ECO:0007669"/>
    <property type="project" value="UniProtKB-SubCell"/>
</dbReference>
<dbReference type="Proteomes" id="UP000494206">
    <property type="component" value="Unassembled WGS sequence"/>
</dbReference>
<reference evidence="12 13" key="1">
    <citation type="submission" date="2020-04" db="EMBL/GenBank/DDBJ databases">
        <authorList>
            <person name="Laetsch R D."/>
            <person name="Stevens L."/>
            <person name="Kumar S."/>
            <person name="Blaxter L. M."/>
        </authorList>
    </citation>
    <scope>NUCLEOTIDE SEQUENCE [LARGE SCALE GENOMIC DNA]</scope>
</reference>
<keyword evidence="9" id="KW-0472">Membrane</keyword>
<dbReference type="OrthoDB" id="347124at2759"/>
<proteinExistence type="inferred from homology"/>
<evidence type="ECO:0000256" key="9">
    <source>
        <dbReference type="ARBA" id="ARBA00023136"/>
    </source>
</evidence>
<dbReference type="PANTHER" id="PTHR10868:SF1">
    <property type="entry name" value="SIGMA NON-OPIOID INTRACELLULAR RECEPTOR 1"/>
    <property type="match status" value="1"/>
</dbReference>
<evidence type="ECO:0000256" key="2">
    <source>
        <dbReference type="ARBA" id="ARBA00004586"/>
    </source>
</evidence>
<comment type="caution">
    <text evidence="12">The sequence shown here is derived from an EMBL/GenBank/DDBJ whole genome shotgun (WGS) entry which is preliminary data.</text>
</comment>
<protein>
    <recommendedName>
        <fullName evidence="5">Sigma non-opioid intracellular receptor 1</fullName>
    </recommendedName>
    <alternativeName>
        <fullName evidence="10">Sigma 1-type opioid receptor</fullName>
    </alternativeName>
</protein>
<comment type="subcellular location">
    <subcellularLocation>
        <location evidence="2">Endoplasmic reticulum membrane</location>
    </subcellularLocation>
    <subcellularLocation>
        <location evidence="1">Nucleus inner membrane</location>
    </subcellularLocation>
    <subcellularLocation>
        <location evidence="3">Nucleus outer membrane</location>
    </subcellularLocation>
</comment>
<evidence type="ECO:0000256" key="7">
    <source>
        <dbReference type="ARBA" id="ARBA00022824"/>
    </source>
</evidence>
<evidence type="ECO:0000313" key="12">
    <source>
        <dbReference type="EMBL" id="CAB3404826.1"/>
    </source>
</evidence>
<evidence type="ECO:0000256" key="10">
    <source>
        <dbReference type="ARBA" id="ARBA00033467"/>
    </source>
</evidence>
<keyword evidence="13" id="KW-1185">Reference proteome</keyword>
<dbReference type="Pfam" id="PF04622">
    <property type="entry name" value="ERG2_Sigma1R"/>
    <property type="match status" value="1"/>
</dbReference>
<dbReference type="EMBL" id="CADEPM010000004">
    <property type="protein sequence ID" value="CAB3404826.1"/>
    <property type="molecule type" value="Genomic_DNA"/>
</dbReference>
<keyword evidence="8" id="KW-1133">Transmembrane helix</keyword>
<dbReference type="GO" id="GO:0005637">
    <property type="term" value="C:nuclear inner membrane"/>
    <property type="evidence" value="ECO:0007669"/>
    <property type="project" value="UniProtKB-SubCell"/>
</dbReference>
<evidence type="ECO:0000313" key="13">
    <source>
        <dbReference type="Proteomes" id="UP000494206"/>
    </source>
</evidence>
<evidence type="ECO:0000256" key="8">
    <source>
        <dbReference type="ARBA" id="ARBA00022989"/>
    </source>
</evidence>
<evidence type="ECO:0000256" key="11">
    <source>
        <dbReference type="RuleBase" id="RU368083"/>
    </source>
</evidence>
<dbReference type="InterPro" id="IPR006716">
    <property type="entry name" value="ERG2_sigma1_rcpt-like"/>
</dbReference>
<comment type="similarity">
    <text evidence="4 11">Belongs to the ERG2 family.</text>
</comment>
<keyword evidence="7" id="KW-0256">Endoplasmic reticulum</keyword>
<keyword evidence="6" id="KW-0812">Transmembrane</keyword>
<organism evidence="12 13">
    <name type="scientific">Caenorhabditis bovis</name>
    <dbReference type="NCBI Taxonomy" id="2654633"/>
    <lineage>
        <taxon>Eukaryota</taxon>
        <taxon>Metazoa</taxon>
        <taxon>Ecdysozoa</taxon>
        <taxon>Nematoda</taxon>
        <taxon>Chromadorea</taxon>
        <taxon>Rhabditida</taxon>
        <taxon>Rhabditina</taxon>
        <taxon>Rhabditomorpha</taxon>
        <taxon>Rhabditoidea</taxon>
        <taxon>Rhabditidae</taxon>
        <taxon>Peloderinae</taxon>
        <taxon>Caenorhabditis</taxon>
    </lineage>
</organism>
<sequence>MGFLFTRLTRYILVAYILYAAANWVLRTKSYEISPKQFKTFAAQAAEPNGDPRAAVNKLVSSLAKTYPVTILRNAEWHPVQLGNHDVQLYPLYLTFTEFAVVIASPAGSTGRIGFQWSNTSCTVLTGSVTRFRDAAVLENSETTKPKGNFRHGQFESFVYSLEPTTTIACYGRGIVPVSGLWITTSSIARGEPISLAKLSSTYIQSIYHQWSMYLFQIFNHYKARATGKPEL</sequence>
<evidence type="ECO:0000256" key="1">
    <source>
        <dbReference type="ARBA" id="ARBA00004540"/>
    </source>
</evidence>
<accession>A0A8S1EVQ6</accession>
<evidence type="ECO:0000256" key="3">
    <source>
        <dbReference type="ARBA" id="ARBA00004649"/>
    </source>
</evidence>
<evidence type="ECO:0000256" key="5">
    <source>
        <dbReference type="ARBA" id="ARBA00020208"/>
    </source>
</evidence>
<dbReference type="AlphaFoldDB" id="A0A8S1EVQ6"/>
<evidence type="ECO:0000256" key="6">
    <source>
        <dbReference type="ARBA" id="ARBA00022692"/>
    </source>
</evidence>